<evidence type="ECO:0000313" key="2">
    <source>
        <dbReference type="Proteomes" id="UP000182771"/>
    </source>
</evidence>
<accession>A0A1H2XC97</accession>
<dbReference type="GO" id="GO:0032259">
    <property type="term" value="P:methylation"/>
    <property type="evidence" value="ECO:0007669"/>
    <property type="project" value="UniProtKB-KW"/>
</dbReference>
<dbReference type="SUPFAM" id="SSF53335">
    <property type="entry name" value="S-adenosyl-L-methionine-dependent methyltransferases"/>
    <property type="match status" value="1"/>
</dbReference>
<organism evidence="1 2">
    <name type="scientific">Capnocytophaga granulosa</name>
    <dbReference type="NCBI Taxonomy" id="45242"/>
    <lineage>
        <taxon>Bacteria</taxon>
        <taxon>Pseudomonadati</taxon>
        <taxon>Bacteroidota</taxon>
        <taxon>Flavobacteriia</taxon>
        <taxon>Flavobacteriales</taxon>
        <taxon>Flavobacteriaceae</taxon>
        <taxon>Capnocytophaga</taxon>
    </lineage>
</organism>
<protein>
    <submittedName>
        <fullName evidence="1">Methyltransferase domain-containing protein</fullName>
    </submittedName>
</protein>
<keyword evidence="1" id="KW-0808">Transferase</keyword>
<evidence type="ECO:0000313" key="1">
    <source>
        <dbReference type="EMBL" id="SDW90074.1"/>
    </source>
</evidence>
<dbReference type="PANTHER" id="PTHR43861">
    <property type="entry name" value="TRANS-ACONITATE 2-METHYLTRANSFERASE-RELATED"/>
    <property type="match status" value="1"/>
</dbReference>
<dbReference type="Proteomes" id="UP000182771">
    <property type="component" value="Unassembled WGS sequence"/>
</dbReference>
<dbReference type="EMBL" id="FNND01000005">
    <property type="protein sequence ID" value="SDW90074.1"/>
    <property type="molecule type" value="Genomic_DNA"/>
</dbReference>
<dbReference type="GO" id="GO:0008168">
    <property type="term" value="F:methyltransferase activity"/>
    <property type="evidence" value="ECO:0007669"/>
    <property type="project" value="UniProtKB-KW"/>
</dbReference>
<proteinExistence type="predicted"/>
<dbReference type="CDD" id="cd02440">
    <property type="entry name" value="AdoMet_MTases"/>
    <property type="match status" value="1"/>
</dbReference>
<dbReference type="InterPro" id="IPR029063">
    <property type="entry name" value="SAM-dependent_MTases_sf"/>
</dbReference>
<dbReference type="OrthoDB" id="2370471at2"/>
<gene>
    <name evidence="1" type="ORF">SAMN05444420_10555</name>
</gene>
<dbReference type="Gene3D" id="3.40.50.150">
    <property type="entry name" value="Vaccinia Virus protein VP39"/>
    <property type="match status" value="1"/>
</dbReference>
<keyword evidence="1" id="KW-0489">Methyltransferase</keyword>
<keyword evidence="2" id="KW-1185">Reference proteome</keyword>
<dbReference type="Pfam" id="PF13489">
    <property type="entry name" value="Methyltransf_23"/>
    <property type="match status" value="1"/>
</dbReference>
<name>A0A1H2XC97_9FLAO</name>
<dbReference type="RefSeq" id="WP_016420903.1">
    <property type="nucleotide sequence ID" value="NZ_FNND01000005.1"/>
</dbReference>
<dbReference type="GeneID" id="85016725"/>
<dbReference type="AlphaFoldDB" id="A0A1H2XC97"/>
<comment type="caution">
    <text evidence="1">The sequence shown here is derived from an EMBL/GenBank/DDBJ whole genome shotgun (WGS) entry which is preliminary data.</text>
</comment>
<reference evidence="1 2" key="1">
    <citation type="submission" date="2016-10" db="EMBL/GenBank/DDBJ databases">
        <authorList>
            <person name="Varghese N."/>
            <person name="Submissions S."/>
        </authorList>
    </citation>
    <scope>NUCLEOTIDE SEQUENCE [LARGE SCALE GENOMIC DNA]</scope>
    <source>
        <strain evidence="1 2">DSM 11449</strain>
    </source>
</reference>
<sequence>MKVIDHSVSGETFALEYDDHYKLYRTTPIPENLGSYYQSEAYISHTDGNKGLFEKLYQWVKHYTLQRKIHLVEQYVPQGKLLDIGAGTGDFVRTAKQRGWYATGVEPEAKARDRAGEKGVFLYESQEQLTEKYDVITLWHVLEHIPQLKEQIIFLKNHLEKEGLLVIAVPNYLSRDAQHYGSYWAAYDVPRHLWHFSQESIRLLFEEKGFELIGVKPMLFDAFYVSLLSEKYKSGKMNFIKGFYHGLLSNLSALRTGEYSSLIYLLKVKGKR</sequence>